<dbReference type="PANTHER" id="PTHR48098:SF1">
    <property type="entry name" value="DIACYLGLYCEROL ACYLTRANSFERASE_MYCOLYLTRANSFERASE AG85A"/>
    <property type="match status" value="1"/>
</dbReference>
<sequence>MPVQPVPFFSGALYARKSCFVYLPSSYESTDREYPVVYLLHGMYGSESDWLLKGNAEATLNRMMEAGELGESIVVFPNDGGYGQGTFYIDWYDGTGNFEQYIVDDLVPFIDETFRTIKDKKYRYVGGLSMGGFGAFSLALRKPDVFGAAASLSGALGSLRLMPYPNFARSEFPRMFGPRHGERVQSHDLLLLTAALQTSGERPHLYFDCGKEDYLYEYNAAFNRHLDEIRYPHLYTEYTGEHNWAYWTEHLPDALRFFETCRVEAGL</sequence>
<dbReference type="Proteomes" id="UP000639396">
    <property type="component" value="Unassembled WGS sequence"/>
</dbReference>
<name>A0A927CIZ9_9BACL</name>
<evidence type="ECO:0000313" key="2">
    <source>
        <dbReference type="Proteomes" id="UP000639396"/>
    </source>
</evidence>
<dbReference type="Gene3D" id="3.40.50.1820">
    <property type="entry name" value="alpha/beta hydrolase"/>
    <property type="match status" value="1"/>
</dbReference>
<dbReference type="InterPro" id="IPR000801">
    <property type="entry name" value="Esterase-like"/>
</dbReference>
<dbReference type="AlphaFoldDB" id="A0A927CIZ9"/>
<protein>
    <submittedName>
        <fullName evidence="1">Esterase family protein</fullName>
    </submittedName>
</protein>
<dbReference type="PANTHER" id="PTHR48098">
    <property type="entry name" value="ENTEROCHELIN ESTERASE-RELATED"/>
    <property type="match status" value="1"/>
</dbReference>
<evidence type="ECO:0000313" key="1">
    <source>
        <dbReference type="EMBL" id="MBD2866575.1"/>
    </source>
</evidence>
<dbReference type="InterPro" id="IPR050583">
    <property type="entry name" value="Mycobacterial_A85_antigen"/>
</dbReference>
<reference evidence="1" key="1">
    <citation type="submission" date="2020-09" db="EMBL/GenBank/DDBJ databases">
        <title>A novel bacterium of genus Paenibacillus, isolated from South China Sea.</title>
        <authorList>
            <person name="Huang H."/>
            <person name="Mo K."/>
            <person name="Hu Y."/>
        </authorList>
    </citation>
    <scope>NUCLEOTIDE SEQUENCE</scope>
    <source>
        <strain evidence="1">IB182363</strain>
    </source>
</reference>
<dbReference type="SUPFAM" id="SSF53474">
    <property type="entry name" value="alpha/beta-Hydrolases"/>
    <property type="match status" value="1"/>
</dbReference>
<keyword evidence="2" id="KW-1185">Reference proteome</keyword>
<dbReference type="EMBL" id="JACXJA010000062">
    <property type="protein sequence ID" value="MBD2866575.1"/>
    <property type="molecule type" value="Genomic_DNA"/>
</dbReference>
<dbReference type="RefSeq" id="WP_190932188.1">
    <property type="nucleotide sequence ID" value="NZ_JACXJA010000062.1"/>
</dbReference>
<accession>A0A927CIZ9</accession>
<gene>
    <name evidence="1" type="ORF">IDH45_31855</name>
</gene>
<organism evidence="1 2">
    <name type="scientific">Paenibacillus oceani</name>
    <dbReference type="NCBI Taxonomy" id="2772510"/>
    <lineage>
        <taxon>Bacteria</taxon>
        <taxon>Bacillati</taxon>
        <taxon>Bacillota</taxon>
        <taxon>Bacilli</taxon>
        <taxon>Bacillales</taxon>
        <taxon>Paenibacillaceae</taxon>
        <taxon>Paenibacillus</taxon>
    </lineage>
</organism>
<comment type="caution">
    <text evidence="1">The sequence shown here is derived from an EMBL/GenBank/DDBJ whole genome shotgun (WGS) entry which is preliminary data.</text>
</comment>
<dbReference type="InterPro" id="IPR029058">
    <property type="entry name" value="AB_hydrolase_fold"/>
</dbReference>
<proteinExistence type="predicted"/>
<dbReference type="Pfam" id="PF00756">
    <property type="entry name" value="Esterase"/>
    <property type="match status" value="1"/>
</dbReference>
<dbReference type="GO" id="GO:0016747">
    <property type="term" value="F:acyltransferase activity, transferring groups other than amino-acyl groups"/>
    <property type="evidence" value="ECO:0007669"/>
    <property type="project" value="TreeGrafter"/>
</dbReference>